<protein>
    <recommendedName>
        <fullName evidence="3">Flagellar protein FlbD</fullName>
    </recommendedName>
</protein>
<dbReference type="Proteomes" id="UP001162734">
    <property type="component" value="Chromosome"/>
</dbReference>
<gene>
    <name evidence="1" type="ORF">AMPC_10890</name>
</gene>
<name>A0ABN6N460_9BACT</name>
<dbReference type="InterPro" id="IPR009384">
    <property type="entry name" value="SwrD-like"/>
</dbReference>
<reference evidence="2" key="1">
    <citation type="journal article" date="2022" name="Int. J. Syst. Evol. Microbiol.">
        <title>Anaeromyxobacter oryzae sp. nov., Anaeromyxobacter diazotrophicus sp. nov. and Anaeromyxobacter paludicola sp. nov., isolated from paddy soils.</title>
        <authorList>
            <person name="Itoh H."/>
            <person name="Xu Z."/>
            <person name="Mise K."/>
            <person name="Masuda Y."/>
            <person name="Ushijima N."/>
            <person name="Hayakawa C."/>
            <person name="Shiratori Y."/>
            <person name="Senoo K."/>
        </authorList>
    </citation>
    <scope>NUCLEOTIDE SEQUENCE [LARGE SCALE GENOMIC DNA]</scope>
    <source>
        <strain evidence="2">Red630</strain>
    </source>
</reference>
<accession>A0ABN6N460</accession>
<evidence type="ECO:0000313" key="1">
    <source>
        <dbReference type="EMBL" id="BDG07976.1"/>
    </source>
</evidence>
<organism evidence="1 2">
    <name type="scientific">Anaeromyxobacter paludicola</name>
    <dbReference type="NCBI Taxonomy" id="2918171"/>
    <lineage>
        <taxon>Bacteria</taxon>
        <taxon>Pseudomonadati</taxon>
        <taxon>Myxococcota</taxon>
        <taxon>Myxococcia</taxon>
        <taxon>Myxococcales</taxon>
        <taxon>Cystobacterineae</taxon>
        <taxon>Anaeromyxobacteraceae</taxon>
        <taxon>Anaeromyxobacter</taxon>
    </lineage>
</organism>
<dbReference type="PANTHER" id="PTHR39185:SF1">
    <property type="entry name" value="SWARMING MOTILITY PROTEIN SWRD"/>
    <property type="match status" value="1"/>
</dbReference>
<dbReference type="Pfam" id="PF06289">
    <property type="entry name" value="FlbD"/>
    <property type="match status" value="1"/>
</dbReference>
<evidence type="ECO:0000313" key="2">
    <source>
        <dbReference type="Proteomes" id="UP001162734"/>
    </source>
</evidence>
<sequence length="80" mass="8984">MICLTRLDGQELVVNADHILTVERTPDTMMLLTTGLRLMVRETVEDVVSRTVEYRRTIARGPLVHDAAVLPFGRRAPAEP</sequence>
<dbReference type="RefSeq" id="WP_248345039.1">
    <property type="nucleotide sequence ID" value="NZ_AP025592.1"/>
</dbReference>
<dbReference type="EMBL" id="AP025592">
    <property type="protein sequence ID" value="BDG07976.1"/>
    <property type="molecule type" value="Genomic_DNA"/>
</dbReference>
<proteinExistence type="predicted"/>
<keyword evidence="2" id="KW-1185">Reference proteome</keyword>
<evidence type="ECO:0008006" key="3">
    <source>
        <dbReference type="Google" id="ProtNLM"/>
    </source>
</evidence>
<dbReference type="PANTHER" id="PTHR39185">
    <property type="entry name" value="SWARMING MOTILITY PROTEIN SWRD"/>
    <property type="match status" value="1"/>
</dbReference>